<dbReference type="OrthoDB" id="9157371at2"/>
<name>A0A1H8DCB1_9BURK</name>
<gene>
    <name evidence="2" type="ORF">SAMN02745977_00271</name>
</gene>
<sequence>MNGLLETELLQTAARLVVEEGLEYGAAKHRAVKQLKLPARTALPDNESLEAAVREYIALFCADTQPAELAALRDLALVWMDRLQEFQPLIGGAIWHGTATRLSDIYLQLFSDDPKAVEIVLLNQGVDYEATRVSGLQGATDALSIHAWCEGLGEDVGVHLLVNDTLAQRGALQPDSQGRRPRGNAAQLRERMQPDAAS</sequence>
<proteinExistence type="predicted"/>
<reference evidence="2 3" key="1">
    <citation type="submission" date="2016-10" db="EMBL/GenBank/DDBJ databases">
        <authorList>
            <person name="de Groot N.N."/>
        </authorList>
    </citation>
    <scope>NUCLEOTIDE SEQUENCE [LARGE SCALE GENOMIC DNA]</scope>
    <source>
        <strain evidence="2 3">DSM 15123</strain>
    </source>
</reference>
<dbReference type="EMBL" id="FOCW01000001">
    <property type="protein sequence ID" value="SEN04910.1"/>
    <property type="molecule type" value="Genomic_DNA"/>
</dbReference>
<organism evidence="2 3">
    <name type="scientific">Brachymonas denitrificans DSM 15123</name>
    <dbReference type="NCBI Taxonomy" id="1121117"/>
    <lineage>
        <taxon>Bacteria</taxon>
        <taxon>Pseudomonadati</taxon>
        <taxon>Pseudomonadota</taxon>
        <taxon>Betaproteobacteria</taxon>
        <taxon>Burkholderiales</taxon>
        <taxon>Comamonadaceae</taxon>
        <taxon>Brachymonas</taxon>
    </lineage>
</organism>
<evidence type="ECO:0008006" key="4">
    <source>
        <dbReference type="Google" id="ProtNLM"/>
    </source>
</evidence>
<evidence type="ECO:0000313" key="2">
    <source>
        <dbReference type="EMBL" id="SEN04910.1"/>
    </source>
</evidence>
<dbReference type="AlphaFoldDB" id="A0A1H8DCB1"/>
<accession>A0A1H8DCB1</accession>
<keyword evidence="3" id="KW-1185">Reference proteome</keyword>
<feature type="compositionally biased region" description="Basic and acidic residues" evidence="1">
    <location>
        <begin position="188"/>
        <end position="198"/>
    </location>
</feature>
<dbReference type="STRING" id="1121117.SAMN02745977_00271"/>
<evidence type="ECO:0000256" key="1">
    <source>
        <dbReference type="SAM" id="MobiDB-lite"/>
    </source>
</evidence>
<evidence type="ECO:0000313" key="3">
    <source>
        <dbReference type="Proteomes" id="UP000199531"/>
    </source>
</evidence>
<protein>
    <recommendedName>
        <fullName evidence="4">Nucleotidyltransferase domain-containing protein</fullName>
    </recommendedName>
</protein>
<dbReference type="Proteomes" id="UP000199531">
    <property type="component" value="Unassembled WGS sequence"/>
</dbReference>
<feature type="region of interest" description="Disordered" evidence="1">
    <location>
        <begin position="171"/>
        <end position="198"/>
    </location>
</feature>
<dbReference type="RefSeq" id="WP_091813008.1">
    <property type="nucleotide sequence ID" value="NZ_FOCW01000001.1"/>
</dbReference>